<name>A0A4Z2G1G6_9TELE</name>
<proteinExistence type="predicted"/>
<accession>A0A4Z2G1G6</accession>
<reference evidence="2 3" key="1">
    <citation type="submission" date="2019-03" db="EMBL/GenBank/DDBJ databases">
        <title>First draft genome of Liparis tanakae, snailfish: a comprehensive survey of snailfish specific genes.</title>
        <authorList>
            <person name="Kim W."/>
            <person name="Song I."/>
            <person name="Jeong J.-H."/>
            <person name="Kim D."/>
            <person name="Kim S."/>
            <person name="Ryu S."/>
            <person name="Song J.Y."/>
            <person name="Lee S.K."/>
        </authorList>
    </citation>
    <scope>NUCLEOTIDE SEQUENCE [LARGE SCALE GENOMIC DNA]</scope>
    <source>
        <tissue evidence="2">Muscle</tissue>
    </source>
</reference>
<dbReference type="AlphaFoldDB" id="A0A4Z2G1G6"/>
<gene>
    <name evidence="2" type="ORF">EYF80_042464</name>
</gene>
<protein>
    <submittedName>
        <fullName evidence="2">Uncharacterized protein</fullName>
    </submittedName>
</protein>
<evidence type="ECO:0000256" key="1">
    <source>
        <dbReference type="SAM" id="MobiDB-lite"/>
    </source>
</evidence>
<dbReference type="Proteomes" id="UP000314294">
    <property type="component" value="Unassembled WGS sequence"/>
</dbReference>
<sequence>MEAPDMSREAGPGSEETRRCGRRSSSPPHSLIRLCGLEIALSSHGTGRLQAGPEEPGPLKTTIKSITGGQFNFMTSFSSFM</sequence>
<evidence type="ECO:0000313" key="3">
    <source>
        <dbReference type="Proteomes" id="UP000314294"/>
    </source>
</evidence>
<organism evidence="2 3">
    <name type="scientific">Liparis tanakae</name>
    <name type="common">Tanaka's snailfish</name>
    <dbReference type="NCBI Taxonomy" id="230148"/>
    <lineage>
        <taxon>Eukaryota</taxon>
        <taxon>Metazoa</taxon>
        <taxon>Chordata</taxon>
        <taxon>Craniata</taxon>
        <taxon>Vertebrata</taxon>
        <taxon>Euteleostomi</taxon>
        <taxon>Actinopterygii</taxon>
        <taxon>Neopterygii</taxon>
        <taxon>Teleostei</taxon>
        <taxon>Neoteleostei</taxon>
        <taxon>Acanthomorphata</taxon>
        <taxon>Eupercaria</taxon>
        <taxon>Perciformes</taxon>
        <taxon>Cottioidei</taxon>
        <taxon>Cottales</taxon>
        <taxon>Liparidae</taxon>
        <taxon>Liparis</taxon>
    </lineage>
</organism>
<evidence type="ECO:0000313" key="2">
    <source>
        <dbReference type="EMBL" id="TNN47337.1"/>
    </source>
</evidence>
<keyword evidence="3" id="KW-1185">Reference proteome</keyword>
<feature type="region of interest" description="Disordered" evidence="1">
    <location>
        <begin position="1"/>
        <end position="28"/>
    </location>
</feature>
<dbReference type="EMBL" id="SRLO01000747">
    <property type="protein sequence ID" value="TNN47337.1"/>
    <property type="molecule type" value="Genomic_DNA"/>
</dbReference>
<comment type="caution">
    <text evidence="2">The sequence shown here is derived from an EMBL/GenBank/DDBJ whole genome shotgun (WGS) entry which is preliminary data.</text>
</comment>